<reference evidence="1" key="1">
    <citation type="submission" date="2024-06" db="EMBL/GenBank/DDBJ databases">
        <title>Methylostella associata gen. nov., sp. nov., a novel Ancalomicrobiaceae-affiliated facultatively methylotrophic bacteria that feed on methanotrophs of the genus Methylococcus.</title>
        <authorList>
            <person name="Saltykova V."/>
            <person name="Danilova O.V."/>
            <person name="Oshkin I.Y."/>
            <person name="Belova S.E."/>
            <person name="Pimenov N.V."/>
            <person name="Dedysh S.N."/>
        </authorList>
    </citation>
    <scope>NUCLEOTIDE SEQUENCE</scope>
    <source>
        <strain evidence="1">S20</strain>
    </source>
</reference>
<dbReference type="RefSeq" id="WP_407047982.1">
    <property type="nucleotide sequence ID" value="NZ_CP158568.1"/>
</dbReference>
<dbReference type="AlphaFoldDB" id="A0AAU7X459"/>
<dbReference type="EMBL" id="CP158568">
    <property type="protein sequence ID" value="XBY42881.1"/>
    <property type="molecule type" value="Genomic_DNA"/>
</dbReference>
<accession>A0AAU7X459</accession>
<name>A0AAU7X459_9HYPH</name>
<organism evidence="1">
    <name type="scientific">Methyloraptor flagellatus</name>
    <dbReference type="NCBI Taxonomy" id="3162530"/>
    <lineage>
        <taxon>Bacteria</taxon>
        <taxon>Pseudomonadati</taxon>
        <taxon>Pseudomonadota</taxon>
        <taxon>Alphaproteobacteria</taxon>
        <taxon>Hyphomicrobiales</taxon>
        <taxon>Ancalomicrobiaceae</taxon>
        <taxon>Methyloraptor</taxon>
    </lineage>
</organism>
<proteinExistence type="predicted"/>
<protein>
    <submittedName>
        <fullName evidence="1">Phage tail tape measure protein</fullName>
    </submittedName>
</protein>
<dbReference type="KEGG" id="mflg:ABS361_12220"/>
<gene>
    <name evidence="1" type="ORF">ABS361_12220</name>
</gene>
<evidence type="ECO:0000313" key="1">
    <source>
        <dbReference type="EMBL" id="XBY42881.1"/>
    </source>
</evidence>
<sequence length="196" mass="19891">MAEFDTKDLTAADETAASLAKSLEALNTSSLAFGRSITGALKGAVEQGRSFDTVLRGIGLRLVDRALTNALAPLTKLIDTTASSALSGIGSALGFAKGGAFQGGRVVPFASGGVVASPSYFPLADGRTGLMGEAGPEAVMPLTRGPDGRLGVATQGQAAVNVAVTINTPDVEGFRRSEAQLQTMLARAVGRGRRGL</sequence>